<dbReference type="PANTHER" id="PTHR33086:SF51">
    <property type="entry name" value="OS06G0307900 PROTEIN"/>
    <property type="match status" value="1"/>
</dbReference>
<gene>
    <name evidence="3" type="ORF">Zm00014a_007317</name>
</gene>
<evidence type="ECO:0000259" key="2">
    <source>
        <dbReference type="Pfam" id="PF07762"/>
    </source>
</evidence>
<feature type="region of interest" description="Disordered" evidence="1">
    <location>
        <begin position="101"/>
        <end position="121"/>
    </location>
</feature>
<proteinExistence type="predicted"/>
<dbReference type="EMBL" id="NCVQ01000010">
    <property type="protein sequence ID" value="PWZ05735.1"/>
    <property type="molecule type" value="Genomic_DNA"/>
</dbReference>
<evidence type="ECO:0000313" key="3">
    <source>
        <dbReference type="EMBL" id="PWZ05735.1"/>
    </source>
</evidence>
<dbReference type="Proteomes" id="UP000251960">
    <property type="component" value="Chromosome 9"/>
</dbReference>
<organism evidence="3 4">
    <name type="scientific">Zea mays</name>
    <name type="common">Maize</name>
    <dbReference type="NCBI Taxonomy" id="4577"/>
    <lineage>
        <taxon>Eukaryota</taxon>
        <taxon>Viridiplantae</taxon>
        <taxon>Streptophyta</taxon>
        <taxon>Embryophyta</taxon>
        <taxon>Tracheophyta</taxon>
        <taxon>Spermatophyta</taxon>
        <taxon>Magnoliopsida</taxon>
        <taxon>Liliopsida</taxon>
        <taxon>Poales</taxon>
        <taxon>Poaceae</taxon>
        <taxon>PACMAD clade</taxon>
        <taxon>Panicoideae</taxon>
        <taxon>Andropogonodae</taxon>
        <taxon>Andropogoneae</taxon>
        <taxon>Tripsacinae</taxon>
        <taxon>Zea</taxon>
    </lineage>
</organism>
<dbReference type="InterPro" id="IPR011676">
    <property type="entry name" value="DUF1618"/>
</dbReference>
<dbReference type="AlphaFoldDB" id="A0A3L6DB15"/>
<name>A0A3L6DB15_MAIZE</name>
<feature type="domain" description="DUF1618" evidence="2">
    <location>
        <begin position="211"/>
        <end position="343"/>
    </location>
</feature>
<sequence>MEATQPWVILRRVLVRKDPEAKQAGHPPAISTALRSPPRVTNLAVAVGPNAHPGRPVRFYEVPYLVATGPSALLYCFYFDVIPLVTDELLLARRFVAPADAKRQPTTGSADRVPRRTGSSSMPVTYNIRNVGLIPGLSGGYVIAELQVTKRSNRAKLFRLMSGDDRRSEAGRLFEGDRQRWYETELHCPLPTMEREWAPQGVVSLANKLWWFDLSWGLLSCDPNDIVHPVLSYHKLPPGCVFLEPMAFIHYIRCICVSENMLRYVEMVRGSFRDGMFVGEQKVVMWTLVPVPSGDGDIEWKWHKSYEMDFKDIWDDAIYKAAGLPALVPQIVLVSPRNHNVVYFFRDNRLFGIDVPSHRLVHVLEDCYKLEAPVHSLSVFPWDLPSWIANGLVEDMTTIPEQGGSASTSQGAT</sequence>
<evidence type="ECO:0000256" key="1">
    <source>
        <dbReference type="SAM" id="MobiDB-lite"/>
    </source>
</evidence>
<protein>
    <recommendedName>
        <fullName evidence="2">DUF1618 domain-containing protein</fullName>
    </recommendedName>
</protein>
<accession>A0A3L6DB15</accession>
<dbReference type="ExpressionAtlas" id="A0A3L6DB15">
    <property type="expression patterns" value="baseline and differential"/>
</dbReference>
<reference evidence="3 4" key="1">
    <citation type="journal article" date="2018" name="Nat. Genet.">
        <title>Extensive intraspecific gene order and gene structural variations between Mo17 and other maize genomes.</title>
        <authorList>
            <person name="Sun S."/>
            <person name="Zhou Y."/>
            <person name="Chen J."/>
            <person name="Shi J."/>
            <person name="Zhao H."/>
            <person name="Zhao H."/>
            <person name="Song W."/>
            <person name="Zhang M."/>
            <person name="Cui Y."/>
            <person name="Dong X."/>
            <person name="Liu H."/>
            <person name="Ma X."/>
            <person name="Jiao Y."/>
            <person name="Wang B."/>
            <person name="Wei X."/>
            <person name="Stein J.C."/>
            <person name="Glaubitz J.C."/>
            <person name="Lu F."/>
            <person name="Yu G."/>
            <person name="Liang C."/>
            <person name="Fengler K."/>
            <person name="Li B."/>
            <person name="Rafalski A."/>
            <person name="Schnable P.S."/>
            <person name="Ware D.H."/>
            <person name="Buckler E.S."/>
            <person name="Lai J."/>
        </authorList>
    </citation>
    <scope>NUCLEOTIDE SEQUENCE [LARGE SCALE GENOMIC DNA]</scope>
    <source>
        <strain evidence="4">cv. Missouri 17</strain>
        <tissue evidence="3">Seedling</tissue>
    </source>
</reference>
<comment type="caution">
    <text evidence="3">The sequence shown here is derived from an EMBL/GenBank/DDBJ whole genome shotgun (WGS) entry which is preliminary data.</text>
</comment>
<dbReference type="Pfam" id="PF07762">
    <property type="entry name" value="DUF1618"/>
    <property type="match status" value="1"/>
</dbReference>
<dbReference type="PANTHER" id="PTHR33086">
    <property type="entry name" value="OS05G0468200 PROTEIN-RELATED"/>
    <property type="match status" value="1"/>
</dbReference>
<evidence type="ECO:0000313" key="4">
    <source>
        <dbReference type="Proteomes" id="UP000251960"/>
    </source>
</evidence>